<dbReference type="InterPro" id="IPR052156">
    <property type="entry name" value="BCAA_Transport_ATP-bd_LivF"/>
</dbReference>
<keyword evidence="9" id="KW-1185">Reference proteome</keyword>
<keyword evidence="5 8" id="KW-0067">ATP-binding</keyword>
<accession>A0A4Q7LAP7</accession>
<dbReference type="SMART" id="SM00382">
    <property type="entry name" value="AAA"/>
    <property type="match status" value="1"/>
</dbReference>
<name>A0A4Q7LAP7_9BURK</name>
<dbReference type="InterPro" id="IPR017871">
    <property type="entry name" value="ABC_transporter-like_CS"/>
</dbReference>
<dbReference type="GO" id="GO:0015807">
    <property type="term" value="P:L-amino acid transport"/>
    <property type="evidence" value="ECO:0007669"/>
    <property type="project" value="TreeGrafter"/>
</dbReference>
<evidence type="ECO:0000256" key="6">
    <source>
        <dbReference type="ARBA" id="ARBA00022970"/>
    </source>
</evidence>
<dbReference type="OrthoDB" id="9776369at2"/>
<dbReference type="GO" id="GO:0016887">
    <property type="term" value="F:ATP hydrolysis activity"/>
    <property type="evidence" value="ECO:0007669"/>
    <property type="project" value="InterPro"/>
</dbReference>
<dbReference type="InterPro" id="IPR003439">
    <property type="entry name" value="ABC_transporter-like_ATP-bd"/>
</dbReference>
<feature type="domain" description="ABC transporter" evidence="7">
    <location>
        <begin position="6"/>
        <end position="239"/>
    </location>
</feature>
<dbReference type="PROSITE" id="PS00211">
    <property type="entry name" value="ABC_TRANSPORTER_1"/>
    <property type="match status" value="1"/>
</dbReference>
<dbReference type="InterPro" id="IPR003593">
    <property type="entry name" value="AAA+_ATPase"/>
</dbReference>
<dbReference type="SUPFAM" id="SSF52540">
    <property type="entry name" value="P-loop containing nucleoside triphosphate hydrolases"/>
    <property type="match status" value="1"/>
</dbReference>
<dbReference type="EMBL" id="SGWV01000015">
    <property type="protein sequence ID" value="RZS46700.1"/>
    <property type="molecule type" value="Genomic_DNA"/>
</dbReference>
<evidence type="ECO:0000256" key="3">
    <source>
        <dbReference type="ARBA" id="ARBA00022475"/>
    </source>
</evidence>
<dbReference type="PANTHER" id="PTHR43820:SF2">
    <property type="entry name" value="ABC TRANSPORTER ATP-BINDING PROTEIN"/>
    <property type="match status" value="1"/>
</dbReference>
<keyword evidence="3" id="KW-1003">Cell membrane</keyword>
<dbReference type="Pfam" id="PF00005">
    <property type="entry name" value="ABC_tran"/>
    <property type="match status" value="1"/>
</dbReference>
<dbReference type="RefSeq" id="WP_130483930.1">
    <property type="nucleotide sequence ID" value="NZ_SGWV01000015.1"/>
</dbReference>
<dbReference type="PROSITE" id="PS50893">
    <property type="entry name" value="ABC_TRANSPORTER_2"/>
    <property type="match status" value="1"/>
</dbReference>
<comment type="caution">
    <text evidence="8">The sequence shown here is derived from an EMBL/GenBank/DDBJ whole genome shotgun (WGS) entry which is preliminary data.</text>
</comment>
<evidence type="ECO:0000256" key="1">
    <source>
        <dbReference type="ARBA" id="ARBA00005417"/>
    </source>
</evidence>
<dbReference type="Proteomes" id="UP000293433">
    <property type="component" value="Unassembled WGS sequence"/>
</dbReference>
<evidence type="ECO:0000256" key="5">
    <source>
        <dbReference type="ARBA" id="ARBA00022840"/>
    </source>
</evidence>
<keyword evidence="6" id="KW-0029">Amino-acid transport</keyword>
<keyword evidence="2" id="KW-0813">Transport</keyword>
<protein>
    <submittedName>
        <fullName evidence="8">Amino acid/amide ABC transporter ATP-binding protein 2 (HAAT family)</fullName>
    </submittedName>
</protein>
<proteinExistence type="inferred from homology"/>
<dbReference type="AlphaFoldDB" id="A0A4Q7LAP7"/>
<evidence type="ECO:0000256" key="4">
    <source>
        <dbReference type="ARBA" id="ARBA00022741"/>
    </source>
</evidence>
<keyword evidence="3" id="KW-0472">Membrane</keyword>
<dbReference type="Gene3D" id="3.40.50.300">
    <property type="entry name" value="P-loop containing nucleotide triphosphate hydrolases"/>
    <property type="match status" value="1"/>
</dbReference>
<organism evidence="8 9">
    <name type="scientific">Sphaerotilus mobilis</name>
    <dbReference type="NCBI Taxonomy" id="47994"/>
    <lineage>
        <taxon>Bacteria</taxon>
        <taxon>Pseudomonadati</taxon>
        <taxon>Pseudomonadota</taxon>
        <taxon>Betaproteobacteria</taxon>
        <taxon>Burkholderiales</taxon>
        <taxon>Sphaerotilaceae</taxon>
        <taxon>Sphaerotilus</taxon>
    </lineage>
</organism>
<dbReference type="GO" id="GO:0005524">
    <property type="term" value="F:ATP binding"/>
    <property type="evidence" value="ECO:0007669"/>
    <property type="project" value="UniProtKB-KW"/>
</dbReference>
<dbReference type="GO" id="GO:0015658">
    <property type="term" value="F:branched-chain amino acid transmembrane transporter activity"/>
    <property type="evidence" value="ECO:0007669"/>
    <property type="project" value="TreeGrafter"/>
</dbReference>
<dbReference type="CDD" id="cd03224">
    <property type="entry name" value="ABC_TM1139_LivF_branched"/>
    <property type="match status" value="1"/>
</dbReference>
<evidence type="ECO:0000259" key="7">
    <source>
        <dbReference type="PROSITE" id="PS50893"/>
    </source>
</evidence>
<dbReference type="PANTHER" id="PTHR43820">
    <property type="entry name" value="HIGH-AFFINITY BRANCHED-CHAIN AMINO ACID TRANSPORT ATP-BINDING PROTEIN LIVF"/>
    <property type="match status" value="1"/>
</dbReference>
<evidence type="ECO:0000313" key="9">
    <source>
        <dbReference type="Proteomes" id="UP000293433"/>
    </source>
</evidence>
<keyword evidence="4" id="KW-0547">Nucleotide-binding</keyword>
<dbReference type="InterPro" id="IPR027417">
    <property type="entry name" value="P-loop_NTPase"/>
</dbReference>
<sequence length="239" mass="26141">MKQALLSIQGLQASYGRAQVLFDVSFDVQAGEVVTLLGRNGMGRSTTVKCLFGMLPVQAGTVSVGGERVNGMPSHRIARRGLALVPEGRQIFTSLTVEENLVATAHVPRGGHETPLWDLGRVYAFFPRLKERRGNLGSQLSGGEQQMLAIGRALMTNPRLLVLDEATEGLAPLIRAEIWRTLGELKREGLAQIVIDKNVGKLMDLADRHVVIEKGRVVWDGDSEALCQRPEIVHQYLGV</sequence>
<gene>
    <name evidence="8" type="ORF">EV685_4119</name>
</gene>
<evidence type="ECO:0000256" key="2">
    <source>
        <dbReference type="ARBA" id="ARBA00022448"/>
    </source>
</evidence>
<evidence type="ECO:0000313" key="8">
    <source>
        <dbReference type="EMBL" id="RZS46700.1"/>
    </source>
</evidence>
<comment type="similarity">
    <text evidence="1">Belongs to the ABC transporter superfamily.</text>
</comment>
<reference evidence="8 9" key="1">
    <citation type="submission" date="2019-02" db="EMBL/GenBank/DDBJ databases">
        <title>Genomic Encyclopedia of Type Strains, Phase IV (KMG-IV): sequencing the most valuable type-strain genomes for metagenomic binning, comparative biology and taxonomic classification.</title>
        <authorList>
            <person name="Goeker M."/>
        </authorList>
    </citation>
    <scope>NUCLEOTIDE SEQUENCE [LARGE SCALE GENOMIC DNA]</scope>
    <source>
        <strain evidence="8 9">DSM 10617</strain>
    </source>
</reference>